<dbReference type="SUPFAM" id="SSF48652">
    <property type="entry name" value="Tetraspanin"/>
    <property type="match status" value="1"/>
</dbReference>
<sequence>MAVRVNTRIFVWALLCVWLFVSTLFLGTGMLLLYIYDSTVQAIFGAPLTRLSQTCAIILSGWTLVTFGAAIRTARANRRSVAMMFFLFALIGFAGEMLVMITLARYRENVFGLTLLHDSTVRLVRSYQLSDVARKTLDMIHSRFECCGVDEWHREWKDVDPFPPRMDGDTQEPWVPASCCIGILKIDPTCGFAKIRGPQTMAQLVKQEEYGMQTVVPAPWYSRIINEPCPEKIFGWLEEVPVYTLMVGLSISVSRMMLTIHAVFGYTDSRRKRAKRR</sequence>
<feature type="transmembrane region" description="Helical" evidence="5">
    <location>
        <begin position="12"/>
        <end position="36"/>
    </location>
</feature>
<comment type="caution">
    <text evidence="6">The sequence shown here is derived from an EMBL/GenBank/DDBJ whole genome shotgun (WGS) entry which is preliminary data.</text>
</comment>
<feature type="transmembrane region" description="Helical" evidence="5">
    <location>
        <begin position="83"/>
        <end position="106"/>
    </location>
</feature>
<accession>A0A4S2M504</accession>
<evidence type="ECO:0000256" key="4">
    <source>
        <dbReference type="ARBA" id="ARBA00023136"/>
    </source>
</evidence>
<dbReference type="OrthoDB" id="6257389at2759"/>
<dbReference type="EMBL" id="SJOL01004636">
    <property type="protein sequence ID" value="TGZ71412.1"/>
    <property type="molecule type" value="Genomic_DNA"/>
</dbReference>
<gene>
    <name evidence="6" type="ORF">CRM22_002656</name>
</gene>
<keyword evidence="3 5" id="KW-1133">Transmembrane helix</keyword>
<comment type="subcellular location">
    <subcellularLocation>
        <location evidence="1">Membrane</location>
        <topology evidence="1">Multi-pass membrane protein</topology>
    </subcellularLocation>
</comment>
<evidence type="ECO:0000313" key="6">
    <source>
        <dbReference type="EMBL" id="TGZ71412.1"/>
    </source>
</evidence>
<proteinExistence type="predicted"/>
<organism evidence="6 7">
    <name type="scientific">Opisthorchis felineus</name>
    <dbReference type="NCBI Taxonomy" id="147828"/>
    <lineage>
        <taxon>Eukaryota</taxon>
        <taxon>Metazoa</taxon>
        <taxon>Spiralia</taxon>
        <taxon>Lophotrochozoa</taxon>
        <taxon>Platyhelminthes</taxon>
        <taxon>Trematoda</taxon>
        <taxon>Digenea</taxon>
        <taxon>Opisthorchiida</taxon>
        <taxon>Opisthorchiata</taxon>
        <taxon>Opisthorchiidae</taxon>
        <taxon>Opisthorchis</taxon>
    </lineage>
</organism>
<dbReference type="GO" id="GO:0016020">
    <property type="term" value="C:membrane"/>
    <property type="evidence" value="ECO:0007669"/>
    <property type="project" value="UniProtKB-SubCell"/>
</dbReference>
<protein>
    <recommendedName>
        <fullName evidence="8">Tetraspanin</fullName>
    </recommendedName>
</protein>
<evidence type="ECO:0000256" key="1">
    <source>
        <dbReference type="ARBA" id="ARBA00004141"/>
    </source>
</evidence>
<keyword evidence="4 5" id="KW-0472">Membrane</keyword>
<evidence type="ECO:0000256" key="3">
    <source>
        <dbReference type="ARBA" id="ARBA00022989"/>
    </source>
</evidence>
<evidence type="ECO:0000313" key="7">
    <source>
        <dbReference type="Proteomes" id="UP000308267"/>
    </source>
</evidence>
<dbReference type="Proteomes" id="UP000308267">
    <property type="component" value="Unassembled WGS sequence"/>
</dbReference>
<dbReference type="STRING" id="147828.A0A4S2M504"/>
<dbReference type="Gene3D" id="1.10.1450.10">
    <property type="entry name" value="Tetraspanin"/>
    <property type="match status" value="1"/>
</dbReference>
<reference evidence="6 7" key="1">
    <citation type="journal article" date="2019" name="BMC Genomics">
        <title>New insights from Opisthorchis felineus genome: update on genomics of the epidemiologically important liver flukes.</title>
        <authorList>
            <person name="Ershov N.I."/>
            <person name="Mordvinov V.A."/>
            <person name="Prokhortchouk E.B."/>
            <person name="Pakharukova M.Y."/>
            <person name="Gunbin K.V."/>
            <person name="Ustyantsev K."/>
            <person name="Genaev M.A."/>
            <person name="Blinov A.G."/>
            <person name="Mazur A."/>
            <person name="Boulygina E."/>
            <person name="Tsygankova S."/>
            <person name="Khrameeva E."/>
            <person name="Chekanov N."/>
            <person name="Fan G."/>
            <person name="Xiao A."/>
            <person name="Zhang H."/>
            <person name="Xu X."/>
            <person name="Yang H."/>
            <person name="Solovyev V."/>
            <person name="Lee S.M."/>
            <person name="Liu X."/>
            <person name="Afonnikov D.A."/>
            <person name="Skryabin K.G."/>
        </authorList>
    </citation>
    <scope>NUCLEOTIDE SEQUENCE [LARGE SCALE GENOMIC DNA]</scope>
    <source>
        <strain evidence="6">AK-0245</strain>
        <tissue evidence="6">Whole organism</tissue>
    </source>
</reference>
<evidence type="ECO:0008006" key="8">
    <source>
        <dbReference type="Google" id="ProtNLM"/>
    </source>
</evidence>
<feature type="transmembrane region" description="Helical" evidence="5">
    <location>
        <begin position="51"/>
        <end position="71"/>
    </location>
</feature>
<dbReference type="InterPro" id="IPR018499">
    <property type="entry name" value="Tetraspanin/Peripherin"/>
</dbReference>
<dbReference type="AlphaFoldDB" id="A0A4S2M504"/>
<name>A0A4S2M504_OPIFE</name>
<dbReference type="Pfam" id="PF00335">
    <property type="entry name" value="Tetraspanin"/>
    <property type="match status" value="1"/>
</dbReference>
<feature type="transmembrane region" description="Helical" evidence="5">
    <location>
        <begin position="242"/>
        <end position="267"/>
    </location>
</feature>
<evidence type="ECO:0000256" key="2">
    <source>
        <dbReference type="ARBA" id="ARBA00022692"/>
    </source>
</evidence>
<keyword evidence="7" id="KW-1185">Reference proteome</keyword>
<dbReference type="InterPro" id="IPR008952">
    <property type="entry name" value="Tetraspanin_EC2_sf"/>
</dbReference>
<evidence type="ECO:0000256" key="5">
    <source>
        <dbReference type="SAM" id="Phobius"/>
    </source>
</evidence>
<keyword evidence="2 5" id="KW-0812">Transmembrane</keyword>